<dbReference type="PROSITE" id="PS00018">
    <property type="entry name" value="EF_HAND_1"/>
    <property type="match status" value="1"/>
</dbReference>
<evidence type="ECO:0000256" key="3">
    <source>
        <dbReference type="SAM" id="SignalP"/>
    </source>
</evidence>
<dbReference type="PANTHER" id="PTHR18841:SF0">
    <property type="entry name" value="VITELLINE MEMBRANE OUTER LAYER 1 HOMOLOG A-RELATED"/>
    <property type="match status" value="1"/>
</dbReference>
<evidence type="ECO:0000256" key="2">
    <source>
        <dbReference type="SAM" id="MobiDB-lite"/>
    </source>
</evidence>
<dbReference type="PANTHER" id="PTHR18841">
    <property type="entry name" value="VITELLINE MEMBRANE OUTER LAYER PROTEIN I-RELATED"/>
    <property type="match status" value="1"/>
</dbReference>
<keyword evidence="1" id="KW-0106">Calcium</keyword>
<organism evidence="5 6">
    <name type="scientific">Durusdinium trenchii</name>
    <dbReference type="NCBI Taxonomy" id="1381693"/>
    <lineage>
        <taxon>Eukaryota</taxon>
        <taxon>Sar</taxon>
        <taxon>Alveolata</taxon>
        <taxon>Dinophyceae</taxon>
        <taxon>Suessiales</taxon>
        <taxon>Symbiodiniaceae</taxon>
        <taxon>Durusdinium</taxon>
    </lineage>
</organism>
<evidence type="ECO:0000259" key="4">
    <source>
        <dbReference type="PROSITE" id="PS50222"/>
    </source>
</evidence>
<feature type="region of interest" description="Disordered" evidence="2">
    <location>
        <begin position="347"/>
        <end position="371"/>
    </location>
</feature>
<dbReference type="Gene3D" id="1.10.238.10">
    <property type="entry name" value="EF-hand"/>
    <property type="match status" value="1"/>
</dbReference>
<dbReference type="InterPro" id="IPR002048">
    <property type="entry name" value="EF_hand_dom"/>
</dbReference>
<dbReference type="InterPro" id="IPR040911">
    <property type="entry name" value="Exostosin_GT47"/>
</dbReference>
<proteinExistence type="predicted"/>
<protein>
    <submittedName>
        <fullName evidence="5">Vitelline membrane outer layer protein 1 (VMO-1) (VMO-I) (VMOI)</fullName>
    </submittedName>
</protein>
<dbReference type="InterPro" id="IPR036706">
    <property type="entry name" value="VOMI_sf"/>
</dbReference>
<name>A0ABP0R924_9DINO</name>
<dbReference type="InterPro" id="IPR018247">
    <property type="entry name" value="EF_Hand_1_Ca_BS"/>
</dbReference>
<dbReference type="Gene3D" id="2.100.10.20">
    <property type="entry name" value="Vitelline membrane outer layer protein I (VOMI)"/>
    <property type="match status" value="1"/>
</dbReference>
<comment type="caution">
    <text evidence="5">The sequence shown here is derived from an EMBL/GenBank/DDBJ whole genome shotgun (WGS) entry which is preliminary data.</text>
</comment>
<keyword evidence="3" id="KW-0732">Signal</keyword>
<feature type="domain" description="EF-hand" evidence="4">
    <location>
        <begin position="426"/>
        <end position="461"/>
    </location>
</feature>
<accession>A0ABP0R924</accession>
<dbReference type="Pfam" id="PF03016">
    <property type="entry name" value="Exostosin_GT47"/>
    <property type="match status" value="1"/>
</dbReference>
<feature type="chain" id="PRO_5045359421" evidence="3">
    <location>
        <begin position="25"/>
        <end position="712"/>
    </location>
</feature>
<dbReference type="Pfam" id="PF03762">
    <property type="entry name" value="VOMI"/>
    <property type="match status" value="1"/>
</dbReference>
<evidence type="ECO:0000313" key="6">
    <source>
        <dbReference type="Proteomes" id="UP001642464"/>
    </source>
</evidence>
<dbReference type="InterPro" id="IPR005515">
    <property type="entry name" value="VOMI"/>
</dbReference>
<keyword evidence="6" id="KW-1185">Reference proteome</keyword>
<evidence type="ECO:0000313" key="5">
    <source>
        <dbReference type="EMBL" id="CAK9095587.1"/>
    </source>
</evidence>
<dbReference type="SUPFAM" id="SSF51092">
    <property type="entry name" value="Vitelline membrane outer protein-I (VMO-I)"/>
    <property type="match status" value="1"/>
</dbReference>
<reference evidence="5 6" key="1">
    <citation type="submission" date="2024-02" db="EMBL/GenBank/DDBJ databases">
        <authorList>
            <person name="Chen Y."/>
            <person name="Shah S."/>
            <person name="Dougan E. K."/>
            <person name="Thang M."/>
            <person name="Chan C."/>
        </authorList>
    </citation>
    <scope>NUCLEOTIDE SEQUENCE [LARGE SCALE GENOMIC DNA]</scope>
</reference>
<dbReference type="EMBL" id="CAXAMM010040807">
    <property type="protein sequence ID" value="CAK9095587.1"/>
    <property type="molecule type" value="Genomic_DNA"/>
</dbReference>
<dbReference type="Proteomes" id="UP001642464">
    <property type="component" value="Unassembled WGS sequence"/>
</dbReference>
<sequence length="712" mass="79077">MGVLAGMSLIKVFFVFVCLAPNAGELLSFNRCDGGHSRVGKEIWDEVKHMLSIDIAGRDMGRNLDPRSDSLEALRQVMNSQVLPDLDNAVKDCAFGVMSLIWLTLVAVDSEEGLERARYLQALADGLFFQFADLLEESTWPLEPVKYFSYRQLLGHERNDCGGSGLRVYVYNSTDLTRRRLLTGSGMMAAASHIHTYLEQSSCTTEDPESADLFFLPAYHGNQYDTFLAELSHAEKSDERFPYLTQRPSDHFFVVSDSVLKFEISYSTTLRLLTCKASLLAASAQHEGLPHGVGAPRPFGRSFHDAPVGNTDWVTHRQRIFVISDMDPTAPMDRLDGSSDHASLTGAMPAKPGGETVLTLDDGKPPMAPDRMLSKRALKPRTFPERGGVLDRESPLSNEAVAPVDRVPPYVSRYLEQRANLEQNRVIQKRLDEEWTRADVNKDGVVSEEEFTMELKDRQAKKKDEIERLWQRFHQSEDKFMSKEEYFRLARTGYDLGTITRDDVASVMTPDNMKGLGYWGAGATCPPRSFAMGVRIKKMEASISNASVDDSGVNAVKFLCSNGSEVSTAEGPDGDWSNWTLCPKGQRVYGFRSQGHSFRKGLDNAGITGLEFSCRKPDMSDISRLSFSNFSSFEVAWSKELRCVPGSAICGAQANLVKDAKDSMGIADLRVYCCELPVDCSEICTDATRGMKLVKCRACQQVMGGNASEPQE</sequence>
<dbReference type="PROSITE" id="PS50222">
    <property type="entry name" value="EF_HAND_2"/>
    <property type="match status" value="1"/>
</dbReference>
<feature type="signal peptide" evidence="3">
    <location>
        <begin position="1"/>
        <end position="24"/>
    </location>
</feature>
<gene>
    <name evidence="5" type="ORF">SCF082_LOCUS44895</name>
</gene>
<dbReference type="InterPro" id="IPR011992">
    <property type="entry name" value="EF-hand-dom_pair"/>
</dbReference>
<dbReference type="SUPFAM" id="SSF47473">
    <property type="entry name" value="EF-hand"/>
    <property type="match status" value="1"/>
</dbReference>
<evidence type="ECO:0000256" key="1">
    <source>
        <dbReference type="ARBA" id="ARBA00022837"/>
    </source>
</evidence>